<reference evidence="2" key="1">
    <citation type="journal article" date="2013" name="Science">
        <title>The Amborella genome and the evolution of flowering plants.</title>
        <authorList>
            <consortium name="Amborella Genome Project"/>
        </authorList>
    </citation>
    <scope>NUCLEOTIDE SEQUENCE [LARGE SCALE GENOMIC DNA]</scope>
</reference>
<gene>
    <name evidence="1" type="ORF">AMTR_s00014p00258150</name>
</gene>
<dbReference type="Proteomes" id="UP000017836">
    <property type="component" value="Unassembled WGS sequence"/>
</dbReference>
<dbReference type="EMBL" id="KI393051">
    <property type="protein sequence ID" value="ERN09228.1"/>
    <property type="molecule type" value="Genomic_DNA"/>
</dbReference>
<accession>W1PMG0</accession>
<name>W1PMG0_AMBTC</name>
<evidence type="ECO:0000313" key="2">
    <source>
        <dbReference type="Proteomes" id="UP000017836"/>
    </source>
</evidence>
<sequence length="72" mass="8359">MKAQKVTYCYGSRVYTLVYMDKLLGSSHSQLNLLNKLSLWGKPSNWRKDGSRICVDRMPMTHCFLMFKVGQP</sequence>
<organism evidence="1 2">
    <name type="scientific">Amborella trichopoda</name>
    <dbReference type="NCBI Taxonomy" id="13333"/>
    <lineage>
        <taxon>Eukaryota</taxon>
        <taxon>Viridiplantae</taxon>
        <taxon>Streptophyta</taxon>
        <taxon>Embryophyta</taxon>
        <taxon>Tracheophyta</taxon>
        <taxon>Spermatophyta</taxon>
        <taxon>Magnoliopsida</taxon>
        <taxon>Amborellales</taxon>
        <taxon>Amborellaceae</taxon>
        <taxon>Amborella</taxon>
    </lineage>
</organism>
<dbReference type="HOGENOM" id="CLU_2729674_0_0_1"/>
<dbReference type="Gramene" id="ERN09228">
    <property type="protein sequence ID" value="ERN09228"/>
    <property type="gene ID" value="AMTR_s00014p00258150"/>
</dbReference>
<protein>
    <submittedName>
        <fullName evidence="1">Uncharacterized protein</fullName>
    </submittedName>
</protein>
<keyword evidence="2" id="KW-1185">Reference proteome</keyword>
<feature type="non-terminal residue" evidence="1">
    <location>
        <position position="72"/>
    </location>
</feature>
<dbReference type="AlphaFoldDB" id="W1PMG0"/>
<evidence type="ECO:0000313" key="1">
    <source>
        <dbReference type="EMBL" id="ERN09228.1"/>
    </source>
</evidence>
<proteinExistence type="predicted"/>